<evidence type="ECO:0000313" key="1">
    <source>
        <dbReference type="EMBL" id="MCI95129.1"/>
    </source>
</evidence>
<keyword evidence="2" id="KW-1185">Reference proteome</keyword>
<feature type="non-terminal residue" evidence="1">
    <location>
        <position position="14"/>
    </location>
</feature>
<name>A0A392W5U8_9FABA</name>
<evidence type="ECO:0000313" key="2">
    <source>
        <dbReference type="Proteomes" id="UP000265520"/>
    </source>
</evidence>
<comment type="caution">
    <text evidence="1">The sequence shown here is derived from an EMBL/GenBank/DDBJ whole genome shotgun (WGS) entry which is preliminary data.</text>
</comment>
<organism evidence="1 2">
    <name type="scientific">Trifolium medium</name>
    <dbReference type="NCBI Taxonomy" id="97028"/>
    <lineage>
        <taxon>Eukaryota</taxon>
        <taxon>Viridiplantae</taxon>
        <taxon>Streptophyta</taxon>
        <taxon>Embryophyta</taxon>
        <taxon>Tracheophyta</taxon>
        <taxon>Spermatophyta</taxon>
        <taxon>Magnoliopsida</taxon>
        <taxon>eudicotyledons</taxon>
        <taxon>Gunneridae</taxon>
        <taxon>Pentapetalae</taxon>
        <taxon>rosids</taxon>
        <taxon>fabids</taxon>
        <taxon>Fabales</taxon>
        <taxon>Fabaceae</taxon>
        <taxon>Papilionoideae</taxon>
        <taxon>50 kb inversion clade</taxon>
        <taxon>NPAAA clade</taxon>
        <taxon>Hologalegina</taxon>
        <taxon>IRL clade</taxon>
        <taxon>Trifolieae</taxon>
        <taxon>Trifolium</taxon>
    </lineage>
</organism>
<sequence>MSQISARPGKKIHQ</sequence>
<dbReference type="Proteomes" id="UP000265520">
    <property type="component" value="Unassembled WGS sequence"/>
</dbReference>
<dbReference type="EMBL" id="LXQA011376695">
    <property type="protein sequence ID" value="MCI95129.1"/>
    <property type="molecule type" value="Genomic_DNA"/>
</dbReference>
<protein>
    <submittedName>
        <fullName evidence="1">Uncharacterized protein</fullName>
    </submittedName>
</protein>
<proteinExistence type="predicted"/>
<accession>A0A392W5U8</accession>
<reference evidence="1 2" key="1">
    <citation type="journal article" date="2018" name="Front. Plant Sci.">
        <title>Red Clover (Trifolium pratense) and Zigzag Clover (T. medium) - A Picture of Genomic Similarities and Differences.</title>
        <authorList>
            <person name="Dluhosova J."/>
            <person name="Istvanek J."/>
            <person name="Nedelnik J."/>
            <person name="Repkova J."/>
        </authorList>
    </citation>
    <scope>NUCLEOTIDE SEQUENCE [LARGE SCALE GENOMIC DNA]</scope>
    <source>
        <strain evidence="2">cv. 10/8</strain>
        <tissue evidence="1">Leaf</tissue>
    </source>
</reference>